<dbReference type="AlphaFoldDB" id="A0AAU1M2V9"/>
<evidence type="ECO:0000256" key="5">
    <source>
        <dbReference type="ARBA" id="ARBA00023136"/>
    </source>
</evidence>
<keyword evidence="4 6" id="KW-1133">Transmembrane helix</keyword>
<dbReference type="InterPro" id="IPR037185">
    <property type="entry name" value="EmrE-like"/>
</dbReference>
<evidence type="ECO:0000256" key="6">
    <source>
        <dbReference type="SAM" id="Phobius"/>
    </source>
</evidence>
<evidence type="ECO:0000256" key="4">
    <source>
        <dbReference type="ARBA" id="ARBA00022989"/>
    </source>
</evidence>
<comment type="subcellular location">
    <subcellularLocation>
        <location evidence="1">Membrane</location>
        <topology evidence="1">Multi-pass membrane protein</topology>
    </subcellularLocation>
</comment>
<dbReference type="Pfam" id="PF00892">
    <property type="entry name" value="EamA"/>
    <property type="match status" value="2"/>
</dbReference>
<feature type="transmembrane region" description="Helical" evidence="6">
    <location>
        <begin position="35"/>
        <end position="58"/>
    </location>
</feature>
<evidence type="ECO:0000313" key="8">
    <source>
        <dbReference type="EMBL" id="WTQ78128.1"/>
    </source>
</evidence>
<feature type="transmembrane region" description="Helical" evidence="6">
    <location>
        <begin position="70"/>
        <end position="92"/>
    </location>
</feature>
<organism evidence="8">
    <name type="scientific">Streptomyces sp. NBC_00148</name>
    <dbReference type="NCBI Taxonomy" id="2903626"/>
    <lineage>
        <taxon>Bacteria</taxon>
        <taxon>Bacillati</taxon>
        <taxon>Actinomycetota</taxon>
        <taxon>Actinomycetes</taxon>
        <taxon>Kitasatosporales</taxon>
        <taxon>Streptomycetaceae</taxon>
        <taxon>Streptomyces</taxon>
    </lineage>
</organism>
<proteinExistence type="inferred from homology"/>
<dbReference type="SUPFAM" id="SSF103481">
    <property type="entry name" value="Multidrug resistance efflux transporter EmrE"/>
    <property type="match status" value="2"/>
</dbReference>
<dbReference type="EMBL" id="CP108169">
    <property type="protein sequence ID" value="WTQ78128.1"/>
    <property type="molecule type" value="Genomic_DNA"/>
</dbReference>
<dbReference type="PANTHER" id="PTHR32322">
    <property type="entry name" value="INNER MEMBRANE TRANSPORTER"/>
    <property type="match status" value="1"/>
</dbReference>
<feature type="transmembrane region" description="Helical" evidence="6">
    <location>
        <begin position="153"/>
        <end position="174"/>
    </location>
</feature>
<accession>A0AAU1M2V9</accession>
<dbReference type="InterPro" id="IPR050638">
    <property type="entry name" value="AA-Vitamin_Transporters"/>
</dbReference>
<evidence type="ECO:0000256" key="2">
    <source>
        <dbReference type="ARBA" id="ARBA00007362"/>
    </source>
</evidence>
<evidence type="ECO:0000256" key="1">
    <source>
        <dbReference type="ARBA" id="ARBA00004141"/>
    </source>
</evidence>
<dbReference type="GO" id="GO:0016020">
    <property type="term" value="C:membrane"/>
    <property type="evidence" value="ECO:0007669"/>
    <property type="project" value="UniProtKB-SubCell"/>
</dbReference>
<protein>
    <submittedName>
        <fullName evidence="8">DMT family transporter</fullName>
    </submittedName>
</protein>
<feature type="transmembrane region" description="Helical" evidence="6">
    <location>
        <begin position="274"/>
        <end position="290"/>
    </location>
</feature>
<feature type="transmembrane region" description="Helical" evidence="6">
    <location>
        <begin position="218"/>
        <end position="238"/>
    </location>
</feature>
<comment type="similarity">
    <text evidence="2">Belongs to the EamA transporter family.</text>
</comment>
<feature type="transmembrane region" description="Helical" evidence="6">
    <location>
        <begin position="12"/>
        <end position="29"/>
    </location>
</feature>
<sequence length="309" mass="31904">MVKGGMDGTRTWARIGALALLWGSTFLWIELALEALAPVQVTLSRCVIGSITLLVACRVAGQRLPRDRSVWGRIAVAAFFCNALPFAMFSVGQRSIDSGVAGVLNATTPLWALLIGVITGAERGLRSTRLCGLLIGYAGVVLILAPWKAAGSGGWGIVAVALAAASYAIGFAFMARHLVGRGIPTISLSAAQLVVATCLTALTLPFGGLEPVEISARTMAVVLVLGVVATAATFHLTYRNIAAEGATNTATVGYLLPVVSVALGVVVLDEHFNVRIGIGMSVVLVGVALTRRFTSTDPEPSSPAPAGTP</sequence>
<evidence type="ECO:0000256" key="3">
    <source>
        <dbReference type="ARBA" id="ARBA00022692"/>
    </source>
</evidence>
<reference evidence="8" key="1">
    <citation type="submission" date="2022-10" db="EMBL/GenBank/DDBJ databases">
        <title>The complete genomes of actinobacterial strains from the NBC collection.</title>
        <authorList>
            <person name="Joergensen T.S."/>
            <person name="Alvarez Arevalo M."/>
            <person name="Sterndorff E.B."/>
            <person name="Faurdal D."/>
            <person name="Vuksanovic O."/>
            <person name="Mourched A.-S."/>
            <person name="Charusanti P."/>
            <person name="Shaw S."/>
            <person name="Blin K."/>
            <person name="Weber T."/>
        </authorList>
    </citation>
    <scope>NUCLEOTIDE SEQUENCE</scope>
    <source>
        <strain evidence="8">NBC_00148</strain>
    </source>
</reference>
<dbReference type="PANTHER" id="PTHR32322:SF9">
    <property type="entry name" value="AMINO-ACID METABOLITE EFFLUX PUMP-RELATED"/>
    <property type="match status" value="1"/>
</dbReference>
<keyword evidence="5 6" id="KW-0472">Membrane</keyword>
<keyword evidence="3 6" id="KW-0812">Transmembrane</keyword>
<feature type="transmembrane region" description="Helical" evidence="6">
    <location>
        <begin position="98"/>
        <end position="118"/>
    </location>
</feature>
<feature type="transmembrane region" description="Helical" evidence="6">
    <location>
        <begin position="130"/>
        <end position="147"/>
    </location>
</feature>
<feature type="transmembrane region" description="Helical" evidence="6">
    <location>
        <begin position="250"/>
        <end position="268"/>
    </location>
</feature>
<name>A0AAU1M2V9_9ACTN</name>
<feature type="transmembrane region" description="Helical" evidence="6">
    <location>
        <begin position="186"/>
        <end position="206"/>
    </location>
</feature>
<feature type="domain" description="EamA" evidence="7">
    <location>
        <begin position="18"/>
        <end position="144"/>
    </location>
</feature>
<gene>
    <name evidence="8" type="ORF">OG222_35520</name>
</gene>
<feature type="domain" description="EamA" evidence="7">
    <location>
        <begin position="155"/>
        <end position="290"/>
    </location>
</feature>
<evidence type="ECO:0000259" key="7">
    <source>
        <dbReference type="Pfam" id="PF00892"/>
    </source>
</evidence>
<dbReference type="InterPro" id="IPR000620">
    <property type="entry name" value="EamA_dom"/>
</dbReference>